<evidence type="ECO:0000313" key="2">
    <source>
        <dbReference type="Proteomes" id="UP000269396"/>
    </source>
</evidence>
<sequence>MHPISLYFSIKIYLDKNELENLKQPQKHQITTNEIKQERVRRRGERPMRLTSGEVVGIAVGSALGLILVFIGCIILRNNGKSSPLPFHGHIPGQRV</sequence>
<accession>A0A183P8X3</accession>
<evidence type="ECO:0000313" key="1">
    <source>
        <dbReference type="EMBL" id="VDP56070.1"/>
    </source>
</evidence>
<proteinExistence type="predicted"/>
<dbReference type="Proteomes" id="UP000269396">
    <property type="component" value="Unassembled WGS sequence"/>
</dbReference>
<gene>
    <name evidence="1" type="ORF">SMTD_LOCUS10807</name>
</gene>
<dbReference type="AlphaFoldDB" id="A0A183P8X3"/>
<reference evidence="1 2" key="1">
    <citation type="submission" date="2018-11" db="EMBL/GenBank/DDBJ databases">
        <authorList>
            <consortium name="Pathogen Informatics"/>
        </authorList>
    </citation>
    <scope>NUCLEOTIDE SEQUENCE [LARGE SCALE GENOMIC DNA]</scope>
    <source>
        <strain>Denwood</strain>
        <strain evidence="2">Zambia</strain>
    </source>
</reference>
<name>A0A183P8X3_9TREM</name>
<dbReference type="EMBL" id="UZAL01030890">
    <property type="protein sequence ID" value="VDP56070.1"/>
    <property type="molecule type" value="Genomic_DNA"/>
</dbReference>
<organism evidence="1 2">
    <name type="scientific">Schistosoma mattheei</name>
    <dbReference type="NCBI Taxonomy" id="31246"/>
    <lineage>
        <taxon>Eukaryota</taxon>
        <taxon>Metazoa</taxon>
        <taxon>Spiralia</taxon>
        <taxon>Lophotrochozoa</taxon>
        <taxon>Platyhelminthes</taxon>
        <taxon>Trematoda</taxon>
        <taxon>Digenea</taxon>
        <taxon>Strigeidida</taxon>
        <taxon>Schistosomatoidea</taxon>
        <taxon>Schistosomatidae</taxon>
        <taxon>Schistosoma</taxon>
    </lineage>
</organism>
<protein>
    <submittedName>
        <fullName evidence="1">Uncharacterized protein</fullName>
    </submittedName>
</protein>
<keyword evidence="2" id="KW-1185">Reference proteome</keyword>